<dbReference type="STRING" id="123899.SAMEA3906487_02349"/>
<evidence type="ECO:0000313" key="2">
    <source>
        <dbReference type="EMBL" id="SAI70674.1"/>
    </source>
</evidence>
<dbReference type="EMBL" id="LT546645">
    <property type="protein sequence ID" value="SAI70674.1"/>
    <property type="molecule type" value="Genomic_DNA"/>
</dbReference>
<dbReference type="SMART" id="SM00903">
    <property type="entry name" value="Flavin_Reduct"/>
    <property type="match status" value="1"/>
</dbReference>
<accession>A0A157NGI4</accession>
<protein>
    <submittedName>
        <fullName evidence="2">Flavin reductase like domain</fullName>
    </submittedName>
</protein>
<reference evidence="2 3" key="1">
    <citation type="submission" date="2016-04" db="EMBL/GenBank/DDBJ databases">
        <authorList>
            <consortium name="Pathogen Informatics"/>
        </authorList>
    </citation>
    <scope>NUCLEOTIDE SEQUENCE [LARGE SCALE GENOMIC DNA]</scope>
    <source>
        <strain evidence="2 3">H044680328</strain>
    </source>
</reference>
<dbReference type="AlphaFoldDB" id="A0A157NGI4"/>
<dbReference type="GeneID" id="56590386"/>
<evidence type="ECO:0000313" key="3">
    <source>
        <dbReference type="Proteomes" id="UP000076825"/>
    </source>
</evidence>
<feature type="domain" description="Flavin reductase like" evidence="1">
    <location>
        <begin position="23"/>
        <end position="176"/>
    </location>
</feature>
<dbReference type="InterPro" id="IPR002563">
    <property type="entry name" value="Flavin_Rdtase-like_dom"/>
</dbReference>
<organism evidence="2 3">
    <name type="scientific">Bordetella trematum</name>
    <dbReference type="NCBI Taxonomy" id="123899"/>
    <lineage>
        <taxon>Bacteria</taxon>
        <taxon>Pseudomonadati</taxon>
        <taxon>Pseudomonadota</taxon>
        <taxon>Betaproteobacteria</taxon>
        <taxon>Burkholderiales</taxon>
        <taxon>Alcaligenaceae</taxon>
        <taxon>Bordetella</taxon>
    </lineage>
</organism>
<dbReference type="InterPro" id="IPR012349">
    <property type="entry name" value="Split_barrel_FMN-bd"/>
</dbReference>
<gene>
    <name evidence="2" type="ORF">SAMEA3906487_02349</name>
</gene>
<dbReference type="GO" id="GO:0010181">
    <property type="term" value="F:FMN binding"/>
    <property type="evidence" value="ECO:0007669"/>
    <property type="project" value="InterPro"/>
</dbReference>
<dbReference type="OrthoDB" id="5946411at2"/>
<dbReference type="RefSeq" id="WP_025518250.1">
    <property type="nucleotide sequence ID" value="NZ_CP016340.1"/>
</dbReference>
<dbReference type="GO" id="GO:0016646">
    <property type="term" value="F:oxidoreductase activity, acting on the CH-NH group of donors, NAD or NADP as acceptor"/>
    <property type="evidence" value="ECO:0007669"/>
    <property type="project" value="UniProtKB-ARBA"/>
</dbReference>
<dbReference type="Gene3D" id="2.30.110.10">
    <property type="entry name" value="Electron Transport, Fmn-binding Protein, Chain A"/>
    <property type="match status" value="1"/>
</dbReference>
<name>A0A157NGI4_9BORD</name>
<proteinExistence type="predicted"/>
<dbReference type="PANTHER" id="PTHR43812:SF2">
    <property type="entry name" value="FLAVIN REDUCTASE LIKE DOMAIN-CONTAINING PROTEIN"/>
    <property type="match status" value="1"/>
</dbReference>
<dbReference type="PANTHER" id="PTHR43812">
    <property type="entry name" value="BLR2425 PROTEIN"/>
    <property type="match status" value="1"/>
</dbReference>
<sequence>MTDTMYFYDPQGPHGLAHDPFKAIIAPRVIAWVSSRSAAGQFNLAPYSFCGAFSNQPKLIGFSSDGCKDTVRNIEETGEFTWNMVSRDMLDAMNASSAPVAHGVDEFTLSGLRHAPGRSIKTPYVADTPVALECRLVQIIHLHDMDGQPTANRLVLGQVVGVLIQPRCLRDGRFDLQAAQPVMRAGYRGDYAALGEMFELLRPA</sequence>
<dbReference type="Pfam" id="PF01613">
    <property type="entry name" value="Flavin_Reduct"/>
    <property type="match status" value="1"/>
</dbReference>
<evidence type="ECO:0000259" key="1">
    <source>
        <dbReference type="SMART" id="SM00903"/>
    </source>
</evidence>
<dbReference type="PATRIC" id="fig|123899.6.peg.2336"/>
<keyword evidence="3" id="KW-1185">Reference proteome</keyword>
<dbReference type="KEGG" id="btrm:SAMEA390648702349"/>
<dbReference type="eggNOG" id="COG1853">
    <property type="taxonomic scope" value="Bacteria"/>
</dbReference>
<dbReference type="SUPFAM" id="SSF50475">
    <property type="entry name" value="FMN-binding split barrel"/>
    <property type="match status" value="1"/>
</dbReference>
<dbReference type="Proteomes" id="UP000076825">
    <property type="component" value="Chromosome 1"/>
</dbReference>